<proteinExistence type="predicted"/>
<dbReference type="PIRSF" id="PIRSF033913">
    <property type="entry name" value="S-S_format_DsbB"/>
    <property type="match status" value="1"/>
</dbReference>
<gene>
    <name evidence="6" type="ORF">METZ01_LOCUS419650</name>
</gene>
<keyword evidence="3 5" id="KW-1133">Transmembrane helix</keyword>
<evidence type="ECO:0000313" key="6">
    <source>
        <dbReference type="EMBL" id="SVD66796.1"/>
    </source>
</evidence>
<feature type="transmembrane region" description="Helical" evidence="5">
    <location>
        <begin position="6"/>
        <end position="28"/>
    </location>
</feature>
<comment type="subcellular location">
    <subcellularLocation>
        <location evidence="1">Membrane</location>
        <topology evidence="1">Multi-pass membrane protein</topology>
    </subcellularLocation>
</comment>
<dbReference type="GO" id="GO:0015035">
    <property type="term" value="F:protein-disulfide reductase activity"/>
    <property type="evidence" value="ECO:0007669"/>
    <property type="project" value="InterPro"/>
</dbReference>
<evidence type="ECO:0000256" key="2">
    <source>
        <dbReference type="ARBA" id="ARBA00022692"/>
    </source>
</evidence>
<accession>A0A382X6I7</accession>
<evidence type="ECO:0000256" key="5">
    <source>
        <dbReference type="SAM" id="Phobius"/>
    </source>
</evidence>
<evidence type="ECO:0000256" key="1">
    <source>
        <dbReference type="ARBA" id="ARBA00004141"/>
    </source>
</evidence>
<keyword evidence="2 5" id="KW-0812">Transmembrane</keyword>
<dbReference type="InterPro" id="IPR003752">
    <property type="entry name" value="DiS_bond_form_DsbB/BdbC"/>
</dbReference>
<dbReference type="Pfam" id="PF02600">
    <property type="entry name" value="DsbB"/>
    <property type="match status" value="1"/>
</dbReference>
<dbReference type="AlphaFoldDB" id="A0A382X6I7"/>
<protein>
    <recommendedName>
        <fullName evidence="7">Disulfide bond formation protein B</fullName>
    </recommendedName>
</protein>
<dbReference type="InterPro" id="IPR023380">
    <property type="entry name" value="DsbB-like_sf"/>
</dbReference>
<name>A0A382X6I7_9ZZZZ</name>
<dbReference type="InterPro" id="IPR024199">
    <property type="entry name" value="Uncharacterised_DsbB"/>
</dbReference>
<reference evidence="6" key="1">
    <citation type="submission" date="2018-05" db="EMBL/GenBank/DDBJ databases">
        <authorList>
            <person name="Lanie J.A."/>
            <person name="Ng W.-L."/>
            <person name="Kazmierczak K.M."/>
            <person name="Andrzejewski T.M."/>
            <person name="Davidsen T.M."/>
            <person name="Wayne K.J."/>
            <person name="Tettelin H."/>
            <person name="Glass J.I."/>
            <person name="Rusch D."/>
            <person name="Podicherti R."/>
            <person name="Tsui H.-C.T."/>
            <person name="Winkler M.E."/>
        </authorList>
    </citation>
    <scope>NUCLEOTIDE SEQUENCE</scope>
</reference>
<dbReference type="GO" id="GO:0016020">
    <property type="term" value="C:membrane"/>
    <property type="evidence" value="ECO:0007669"/>
    <property type="project" value="UniProtKB-SubCell"/>
</dbReference>
<evidence type="ECO:0000256" key="4">
    <source>
        <dbReference type="ARBA" id="ARBA00023136"/>
    </source>
</evidence>
<feature type="non-terminal residue" evidence="6">
    <location>
        <position position="139"/>
    </location>
</feature>
<dbReference type="SUPFAM" id="SSF158442">
    <property type="entry name" value="DsbB-like"/>
    <property type="match status" value="1"/>
</dbReference>
<sequence>MKNKTILSVILFICIFALISAYFVEYILGYKPCNLCLIERLPYFFATIIIFISLIINRFEKFVLIFLSLIFASGAILSFYHFGIEQGFFKESLVCISNDEINSLDKEDLIKELQKKVVSCKDVHFTLLGLSLATINAII</sequence>
<organism evidence="6">
    <name type="scientific">marine metagenome</name>
    <dbReference type="NCBI Taxonomy" id="408172"/>
    <lineage>
        <taxon>unclassified sequences</taxon>
        <taxon>metagenomes</taxon>
        <taxon>ecological metagenomes</taxon>
    </lineage>
</organism>
<feature type="transmembrane region" description="Helical" evidence="5">
    <location>
        <begin position="62"/>
        <end position="82"/>
    </location>
</feature>
<evidence type="ECO:0008006" key="7">
    <source>
        <dbReference type="Google" id="ProtNLM"/>
    </source>
</evidence>
<dbReference type="Gene3D" id="1.20.1550.10">
    <property type="entry name" value="DsbB-like"/>
    <property type="match status" value="1"/>
</dbReference>
<feature type="transmembrane region" description="Helical" evidence="5">
    <location>
        <begin position="40"/>
        <end position="56"/>
    </location>
</feature>
<evidence type="ECO:0000256" key="3">
    <source>
        <dbReference type="ARBA" id="ARBA00022989"/>
    </source>
</evidence>
<dbReference type="GO" id="GO:0006457">
    <property type="term" value="P:protein folding"/>
    <property type="evidence" value="ECO:0007669"/>
    <property type="project" value="InterPro"/>
</dbReference>
<keyword evidence="4 5" id="KW-0472">Membrane</keyword>
<dbReference type="EMBL" id="UINC01165419">
    <property type="protein sequence ID" value="SVD66796.1"/>
    <property type="molecule type" value="Genomic_DNA"/>
</dbReference>